<feature type="compositionally biased region" description="Low complexity" evidence="1">
    <location>
        <begin position="314"/>
        <end position="328"/>
    </location>
</feature>
<accession>A0ABQ8J037</accession>
<evidence type="ECO:0000256" key="1">
    <source>
        <dbReference type="SAM" id="MobiDB-lite"/>
    </source>
</evidence>
<dbReference type="Gene3D" id="1.10.533.10">
    <property type="entry name" value="Death Domain, Fas"/>
    <property type="match status" value="1"/>
</dbReference>
<evidence type="ECO:0000313" key="4">
    <source>
        <dbReference type="Proteomes" id="UP000887458"/>
    </source>
</evidence>
<comment type="caution">
    <text evidence="3">The sequence shown here is derived from an EMBL/GenBank/DDBJ whole genome shotgun (WGS) entry which is preliminary data.</text>
</comment>
<dbReference type="Pfam" id="PF13676">
    <property type="entry name" value="TIR_2"/>
    <property type="match status" value="1"/>
</dbReference>
<evidence type="ECO:0000313" key="3">
    <source>
        <dbReference type="EMBL" id="KAH9415936.1"/>
    </source>
</evidence>
<dbReference type="PANTHER" id="PTHR15079">
    <property type="entry name" value="MYD88"/>
    <property type="match status" value="1"/>
</dbReference>
<keyword evidence="4" id="KW-1185">Reference proteome</keyword>
<name>A0ABQ8J037_DERPT</name>
<dbReference type="Gene3D" id="3.40.50.10140">
    <property type="entry name" value="Toll/interleukin-1 receptor homology (TIR) domain"/>
    <property type="match status" value="1"/>
</dbReference>
<dbReference type="Proteomes" id="UP000887458">
    <property type="component" value="Unassembled WGS sequence"/>
</dbReference>
<dbReference type="SUPFAM" id="SSF47986">
    <property type="entry name" value="DEATH domain"/>
    <property type="match status" value="1"/>
</dbReference>
<dbReference type="PANTHER" id="PTHR15079:SF3">
    <property type="entry name" value="MYELOID DIFFERENTIATION PRIMARY RESPONSE PROTEIN MYD88"/>
    <property type="match status" value="1"/>
</dbReference>
<feature type="domain" description="TIR" evidence="2">
    <location>
        <begin position="154"/>
        <end position="285"/>
    </location>
</feature>
<feature type="region of interest" description="Disordered" evidence="1">
    <location>
        <begin position="292"/>
        <end position="328"/>
    </location>
</feature>
<reference evidence="3 4" key="1">
    <citation type="journal article" date="2018" name="J. Allergy Clin. Immunol.">
        <title>High-quality assembly of Dermatophagoides pteronyssinus genome and transcriptome reveals a wide range of novel allergens.</title>
        <authorList>
            <person name="Liu X.Y."/>
            <person name="Yang K.Y."/>
            <person name="Wang M.Q."/>
            <person name="Kwok J.S."/>
            <person name="Zeng X."/>
            <person name="Yang Z."/>
            <person name="Xiao X.J."/>
            <person name="Lau C.P."/>
            <person name="Li Y."/>
            <person name="Huang Z.M."/>
            <person name="Ba J.G."/>
            <person name="Yim A.K."/>
            <person name="Ouyang C.Y."/>
            <person name="Ngai S.M."/>
            <person name="Chan T.F."/>
            <person name="Leung E.L."/>
            <person name="Liu L."/>
            <person name="Liu Z.G."/>
            <person name="Tsui S.K."/>
        </authorList>
    </citation>
    <scope>NUCLEOTIDE SEQUENCE [LARGE SCALE GENOMIC DNA]</scope>
    <source>
        <strain evidence="3">Derp</strain>
    </source>
</reference>
<dbReference type="PROSITE" id="PS50104">
    <property type="entry name" value="TIR"/>
    <property type="match status" value="1"/>
</dbReference>
<proteinExistence type="predicted"/>
<dbReference type="SMART" id="SM00255">
    <property type="entry name" value="TIR"/>
    <property type="match status" value="1"/>
</dbReference>
<organism evidence="3 4">
    <name type="scientific">Dermatophagoides pteronyssinus</name>
    <name type="common">European house dust mite</name>
    <dbReference type="NCBI Taxonomy" id="6956"/>
    <lineage>
        <taxon>Eukaryota</taxon>
        <taxon>Metazoa</taxon>
        <taxon>Ecdysozoa</taxon>
        <taxon>Arthropoda</taxon>
        <taxon>Chelicerata</taxon>
        <taxon>Arachnida</taxon>
        <taxon>Acari</taxon>
        <taxon>Acariformes</taxon>
        <taxon>Sarcoptiformes</taxon>
        <taxon>Astigmata</taxon>
        <taxon>Psoroptidia</taxon>
        <taxon>Analgoidea</taxon>
        <taxon>Pyroglyphidae</taxon>
        <taxon>Dermatophagoidinae</taxon>
        <taxon>Dermatophagoides</taxon>
    </lineage>
</organism>
<protein>
    <submittedName>
        <fullName evidence="3">Myeloid differentiation primary response protein MyD88</fullName>
    </submittedName>
</protein>
<dbReference type="SUPFAM" id="SSF52200">
    <property type="entry name" value="Toll/Interleukin receptor TIR domain"/>
    <property type="match status" value="1"/>
</dbReference>
<sequence length="463" mass="53671">MHYYLMMEKISCFHEWMSQMMAYEIDKRLITLAVRDLPLNRRQQLSSYLNVEQILMSECGLARDYRGIAQQLNLSYSEIARLEKLCDPCGSLLNYQQVAELNVFDLFELLVSIGRFDILDDMIPVILDDMANRINREHNQSAQKLVPIQHESIIWYDAYVCYADSDLDFVRRLTEYLESPAVGFRLFVRDRDLMVGNWVYEAFARLIETQCRRMIIVLSPDFFQSHDCKFQSMFAAGLAIEKCQRILIPIIYKRCEEIPSILRLMSKIDMSSMANSIPDWSMKRLIMSIRPEQSPPQHRQIGPPNHHHQSIELNDNNNNDENPSNHQNVLMPLEKSETITIDSSMENNTQIKNNSIISVISNDENSSSTRPLIPNATVTASSSKTAMNSVDKNRSKNWIKTIKKKIKELWSINIWQHCVRDVFAQYTSIRSEPLPSDLNDNKLITLIGTLNVMKMRKNGPHNS</sequence>
<dbReference type="InterPro" id="IPR011029">
    <property type="entry name" value="DEATH-like_dom_sf"/>
</dbReference>
<dbReference type="InterPro" id="IPR017281">
    <property type="entry name" value="Myelin_different_resp_MyD88"/>
</dbReference>
<gene>
    <name evidence="3" type="primary">MYD88</name>
    <name evidence="3" type="ORF">DERP_000430</name>
</gene>
<dbReference type="EMBL" id="NJHN03000095">
    <property type="protein sequence ID" value="KAH9415936.1"/>
    <property type="molecule type" value="Genomic_DNA"/>
</dbReference>
<reference evidence="3 4" key="2">
    <citation type="journal article" date="2022" name="Mol. Biol. Evol.">
        <title>Comparative Genomics Reveals Insights into the Divergent Evolution of Astigmatic Mites and Household Pest Adaptations.</title>
        <authorList>
            <person name="Xiong Q."/>
            <person name="Wan A.T."/>
            <person name="Liu X."/>
            <person name="Fung C.S."/>
            <person name="Xiao X."/>
            <person name="Malainual N."/>
            <person name="Hou J."/>
            <person name="Wang L."/>
            <person name="Wang M."/>
            <person name="Yang K.Y."/>
            <person name="Cui Y."/>
            <person name="Leung E.L."/>
            <person name="Nong W."/>
            <person name="Shin S.K."/>
            <person name="Au S.W."/>
            <person name="Jeong K.Y."/>
            <person name="Chew F.T."/>
            <person name="Hui J.H."/>
            <person name="Leung T.F."/>
            <person name="Tungtrongchitr A."/>
            <person name="Zhong N."/>
            <person name="Liu Z."/>
            <person name="Tsui S.K."/>
        </authorList>
    </citation>
    <scope>NUCLEOTIDE SEQUENCE [LARGE SCALE GENOMIC DNA]</scope>
    <source>
        <strain evidence="3">Derp</strain>
    </source>
</reference>
<dbReference type="InterPro" id="IPR035897">
    <property type="entry name" value="Toll_tir_struct_dom_sf"/>
</dbReference>
<dbReference type="InterPro" id="IPR000157">
    <property type="entry name" value="TIR_dom"/>
</dbReference>
<evidence type="ECO:0000259" key="2">
    <source>
        <dbReference type="PROSITE" id="PS50104"/>
    </source>
</evidence>